<dbReference type="EMBL" id="MH727561">
    <property type="protein sequence ID" value="AYB70619.1"/>
    <property type="molecule type" value="Genomic_DNA"/>
</dbReference>
<organism evidence="1 2">
    <name type="scientific">Mycobacterium phage Serendipitous</name>
    <dbReference type="NCBI Taxonomy" id="2301619"/>
    <lineage>
        <taxon>Viruses</taxon>
        <taxon>Duplodnaviria</taxon>
        <taxon>Heunggongvirae</taxon>
        <taxon>Uroviricota</taxon>
        <taxon>Caudoviricetes</taxon>
        <taxon>Bclasvirinae</taxon>
        <taxon>Acadianvirus</taxon>
        <taxon>Acadianvirus serendipitous</taxon>
    </lineage>
</organism>
<protein>
    <submittedName>
        <fullName evidence="1">Uncharacterized protein</fullName>
    </submittedName>
</protein>
<gene>
    <name evidence="1" type="primary">78</name>
    <name evidence="1" type="ORF">SEA_SERENDIPITOUS_78</name>
</gene>
<dbReference type="Proteomes" id="UP000275667">
    <property type="component" value="Segment"/>
</dbReference>
<keyword evidence="2" id="KW-1185">Reference proteome</keyword>
<dbReference type="RefSeq" id="YP_009950130.1">
    <property type="nucleotide sequence ID" value="NC_051587.1"/>
</dbReference>
<evidence type="ECO:0000313" key="1">
    <source>
        <dbReference type="EMBL" id="AYB70619.1"/>
    </source>
</evidence>
<name>A0A385UK06_9CAUD</name>
<sequence length="66" mass="7653">MGFEPTGTMTGEEDWPTGEIIDLTRPRETSFEVQLTYVHPAIWWLAFNTIRPDMLHDACWDGEAIR</sequence>
<proteinExistence type="predicted"/>
<accession>A0A385UK06</accession>
<evidence type="ECO:0000313" key="2">
    <source>
        <dbReference type="Proteomes" id="UP000275667"/>
    </source>
</evidence>
<dbReference type="GeneID" id="60321540"/>
<reference evidence="2" key="1">
    <citation type="submission" date="2018-08" db="EMBL/GenBank/DDBJ databases">
        <authorList>
            <person name="Farris L."/>
            <person name="Burns B."/>
            <person name="Flowers J."/>
            <person name="Harvey A."/>
            <person name="Kent S."/>
            <person name="Kernodle S.A."/>
            <person name="McGinnis R."/>
            <person name="Sargent R."/>
            <person name="Stanley M."/>
            <person name="Wright P."/>
            <person name="Wallen J.R."/>
            <person name="Eckardt M.A."/>
            <person name="Gainey M.D."/>
            <person name="Garlena R.A."/>
            <person name="Russell D.A."/>
            <person name="Pope W.H."/>
            <person name="Jacobs-Sera D."/>
            <person name="Hatfull G.F."/>
        </authorList>
    </citation>
    <scope>NUCLEOTIDE SEQUENCE [LARGE SCALE GENOMIC DNA]</scope>
</reference>
<dbReference type="KEGG" id="vg:60321540"/>